<name>A0A8D0DVE8_SALMN</name>
<protein>
    <submittedName>
        <fullName evidence="1">Uncharacterized protein</fullName>
    </submittedName>
</protein>
<accession>A0A8D0DVE8</accession>
<evidence type="ECO:0000313" key="1">
    <source>
        <dbReference type="Ensembl" id="ENSSMRP00000022324.1"/>
    </source>
</evidence>
<reference evidence="1" key="1">
    <citation type="submission" date="2025-08" db="UniProtKB">
        <authorList>
            <consortium name="Ensembl"/>
        </authorList>
    </citation>
    <scope>IDENTIFICATION</scope>
</reference>
<reference evidence="1" key="2">
    <citation type="submission" date="2025-09" db="UniProtKB">
        <authorList>
            <consortium name="Ensembl"/>
        </authorList>
    </citation>
    <scope>IDENTIFICATION</scope>
</reference>
<dbReference type="Proteomes" id="UP000694421">
    <property type="component" value="Unplaced"/>
</dbReference>
<evidence type="ECO:0000313" key="2">
    <source>
        <dbReference type="Proteomes" id="UP000694421"/>
    </source>
</evidence>
<organism evidence="1 2">
    <name type="scientific">Salvator merianae</name>
    <name type="common">Argentine black and white tegu</name>
    <name type="synonym">Tupinambis merianae</name>
    <dbReference type="NCBI Taxonomy" id="96440"/>
    <lineage>
        <taxon>Eukaryota</taxon>
        <taxon>Metazoa</taxon>
        <taxon>Chordata</taxon>
        <taxon>Craniata</taxon>
        <taxon>Vertebrata</taxon>
        <taxon>Euteleostomi</taxon>
        <taxon>Lepidosauria</taxon>
        <taxon>Squamata</taxon>
        <taxon>Bifurcata</taxon>
        <taxon>Unidentata</taxon>
        <taxon>Episquamata</taxon>
        <taxon>Laterata</taxon>
        <taxon>Teiioidea</taxon>
        <taxon>Teiidae</taxon>
        <taxon>Salvator</taxon>
    </lineage>
</organism>
<dbReference type="Ensembl" id="ENSSMRT00000026108.1">
    <property type="protein sequence ID" value="ENSSMRP00000022324.1"/>
    <property type="gene ID" value="ENSSMRG00000017349.1"/>
</dbReference>
<sequence>MCLDIDQGSLFMATGLGATTTAKTGVKIFSHISKGNYFWMKKKSAVHDSVQHWGNFFWAWKSVSTDKAKGECIVPGRVFVHHENEPGDKMGLNAALHSVKKLKCQTHNFLIQESLVIQILACLHTKGTW</sequence>
<proteinExistence type="predicted"/>
<keyword evidence="2" id="KW-1185">Reference proteome</keyword>
<dbReference type="AlphaFoldDB" id="A0A8D0DVE8"/>